<keyword evidence="2" id="KW-1185">Reference proteome</keyword>
<organism evidence="1 2">
    <name type="scientific">Caerostris darwini</name>
    <dbReference type="NCBI Taxonomy" id="1538125"/>
    <lineage>
        <taxon>Eukaryota</taxon>
        <taxon>Metazoa</taxon>
        <taxon>Ecdysozoa</taxon>
        <taxon>Arthropoda</taxon>
        <taxon>Chelicerata</taxon>
        <taxon>Arachnida</taxon>
        <taxon>Araneae</taxon>
        <taxon>Araneomorphae</taxon>
        <taxon>Entelegynae</taxon>
        <taxon>Araneoidea</taxon>
        <taxon>Araneidae</taxon>
        <taxon>Caerostris</taxon>
    </lineage>
</organism>
<comment type="caution">
    <text evidence="1">The sequence shown here is derived from an EMBL/GenBank/DDBJ whole genome shotgun (WGS) entry which is preliminary data.</text>
</comment>
<sequence>MDELLHNILPCTPPPATQSRVTCHSSSPSTIIQIEDSESVLPHPRPSCDSPSTIVVIEDDKHCTEPLGLCHDTVVNEVDLYPSDLEVRDLFYDGAYSPREGWKTIFLPSMTSVWTLPTTLPLILVNLLFVMSYPHRSCFLWVPQLDHQSVPRF</sequence>
<proteinExistence type="predicted"/>
<gene>
    <name evidence="1" type="ORF">CDAR_567291</name>
</gene>
<name>A0AAV4QZR6_9ARAC</name>
<dbReference type="EMBL" id="BPLQ01005263">
    <property type="protein sequence ID" value="GIY13595.1"/>
    <property type="molecule type" value="Genomic_DNA"/>
</dbReference>
<accession>A0AAV4QZR6</accession>
<evidence type="ECO:0000313" key="2">
    <source>
        <dbReference type="Proteomes" id="UP001054837"/>
    </source>
</evidence>
<dbReference type="Proteomes" id="UP001054837">
    <property type="component" value="Unassembled WGS sequence"/>
</dbReference>
<dbReference type="AlphaFoldDB" id="A0AAV4QZR6"/>
<evidence type="ECO:0000313" key="1">
    <source>
        <dbReference type="EMBL" id="GIY13595.1"/>
    </source>
</evidence>
<protein>
    <submittedName>
        <fullName evidence="1">Uncharacterized protein</fullName>
    </submittedName>
</protein>
<reference evidence="1 2" key="1">
    <citation type="submission" date="2021-06" db="EMBL/GenBank/DDBJ databases">
        <title>Caerostris darwini draft genome.</title>
        <authorList>
            <person name="Kono N."/>
            <person name="Arakawa K."/>
        </authorList>
    </citation>
    <scope>NUCLEOTIDE SEQUENCE [LARGE SCALE GENOMIC DNA]</scope>
</reference>